<proteinExistence type="predicted"/>
<reference evidence="3" key="1">
    <citation type="journal article" date="2019" name="bioRxiv">
        <title>Genomics, evolutionary history and diagnostics of the Alternaria alternata species group including apple and Asian pear pathotypes.</title>
        <authorList>
            <person name="Armitage A.D."/>
            <person name="Cockerton H.M."/>
            <person name="Sreenivasaprasad S."/>
            <person name="Woodhall J.W."/>
            <person name="Lane C.R."/>
            <person name="Harrison R.J."/>
            <person name="Clarkson J.P."/>
        </authorList>
    </citation>
    <scope>NUCLEOTIDE SEQUENCE [LARGE SCALE GENOMIC DNA]</scope>
    <source>
        <strain evidence="3">RGR 97.0016</strain>
    </source>
</reference>
<evidence type="ECO:0000313" key="2">
    <source>
        <dbReference type="EMBL" id="RYO55680.1"/>
    </source>
</evidence>
<dbReference type="OrthoDB" id="10618761at2759"/>
<protein>
    <submittedName>
        <fullName evidence="2">Uncharacterized protein</fullName>
    </submittedName>
</protein>
<feature type="compositionally biased region" description="Acidic residues" evidence="1">
    <location>
        <begin position="160"/>
        <end position="177"/>
    </location>
</feature>
<sequence>MSAGITAIDLVDSDLLNRLKSAVHTTKTHYAEKGVPFVNQVIAHLVEVVHELSTRATMYPVALVGSRIHLDDETKELVRRMQTVIDEHPADMAERLDRLATILQERMKRSIPMDDGTLWLPDEHVKQCEKSYEQRLSEQRAALCDPDHITYDTVEPEFEEIGEEAEPGEYDADDSDDERNIVLTKENYPMEEYPLDAES</sequence>
<organism evidence="2 3">
    <name type="scientific">Alternaria arborescens</name>
    <dbReference type="NCBI Taxonomy" id="156630"/>
    <lineage>
        <taxon>Eukaryota</taxon>
        <taxon>Fungi</taxon>
        <taxon>Dikarya</taxon>
        <taxon>Ascomycota</taxon>
        <taxon>Pezizomycotina</taxon>
        <taxon>Dothideomycetes</taxon>
        <taxon>Pleosporomycetidae</taxon>
        <taxon>Pleosporales</taxon>
        <taxon>Pleosporineae</taxon>
        <taxon>Pleosporaceae</taxon>
        <taxon>Alternaria</taxon>
        <taxon>Alternaria sect. Alternaria</taxon>
    </lineage>
</organism>
<feature type="region of interest" description="Disordered" evidence="1">
    <location>
        <begin position="160"/>
        <end position="179"/>
    </location>
</feature>
<comment type="caution">
    <text evidence="2">The sequence shown here is derived from an EMBL/GenBank/DDBJ whole genome shotgun (WGS) entry which is preliminary data.</text>
</comment>
<dbReference type="EMBL" id="PEJP01000036">
    <property type="protein sequence ID" value="RYO55680.1"/>
    <property type="molecule type" value="Genomic_DNA"/>
</dbReference>
<evidence type="ECO:0000256" key="1">
    <source>
        <dbReference type="SAM" id="MobiDB-lite"/>
    </source>
</evidence>
<keyword evidence="3" id="KW-1185">Reference proteome</keyword>
<evidence type="ECO:0000313" key="3">
    <source>
        <dbReference type="Proteomes" id="UP000293823"/>
    </source>
</evidence>
<name>A0A4Q4RG98_9PLEO</name>
<dbReference type="Proteomes" id="UP000293823">
    <property type="component" value="Unassembled WGS sequence"/>
</dbReference>
<gene>
    <name evidence="2" type="ORF">AA0113_g8635</name>
</gene>
<dbReference type="AlphaFoldDB" id="A0A4Q4RG98"/>
<accession>A0A4Q4RG98</accession>